<dbReference type="AlphaFoldDB" id="A0A9N8ZET2"/>
<evidence type="ECO:0000313" key="1">
    <source>
        <dbReference type="EMBL" id="CAG8494654.1"/>
    </source>
</evidence>
<reference evidence="1" key="1">
    <citation type="submission" date="2021-06" db="EMBL/GenBank/DDBJ databases">
        <authorList>
            <person name="Kallberg Y."/>
            <person name="Tangrot J."/>
            <person name="Rosling A."/>
        </authorList>
    </citation>
    <scope>NUCLEOTIDE SEQUENCE</scope>
    <source>
        <strain evidence="1">IA702</strain>
    </source>
</reference>
<gene>
    <name evidence="1" type="ORF">POCULU_LOCUS2257</name>
</gene>
<accession>A0A9N8ZET2</accession>
<dbReference type="Proteomes" id="UP000789572">
    <property type="component" value="Unassembled WGS sequence"/>
</dbReference>
<organism evidence="1 2">
    <name type="scientific">Paraglomus occultum</name>
    <dbReference type="NCBI Taxonomy" id="144539"/>
    <lineage>
        <taxon>Eukaryota</taxon>
        <taxon>Fungi</taxon>
        <taxon>Fungi incertae sedis</taxon>
        <taxon>Mucoromycota</taxon>
        <taxon>Glomeromycotina</taxon>
        <taxon>Glomeromycetes</taxon>
        <taxon>Paraglomerales</taxon>
        <taxon>Paraglomeraceae</taxon>
        <taxon>Paraglomus</taxon>
    </lineage>
</organism>
<protein>
    <submittedName>
        <fullName evidence="1">11208_t:CDS:1</fullName>
    </submittedName>
</protein>
<evidence type="ECO:0000313" key="2">
    <source>
        <dbReference type="Proteomes" id="UP000789572"/>
    </source>
</evidence>
<dbReference type="EMBL" id="CAJVPJ010000203">
    <property type="protein sequence ID" value="CAG8494654.1"/>
    <property type="molecule type" value="Genomic_DNA"/>
</dbReference>
<comment type="caution">
    <text evidence="1">The sequence shown here is derived from an EMBL/GenBank/DDBJ whole genome shotgun (WGS) entry which is preliminary data.</text>
</comment>
<proteinExistence type="predicted"/>
<name>A0A9N8ZET2_9GLOM</name>
<sequence length="88" mass="10103">MSHMICSLRFNKRIPERQFSSSTTKSEIDTTKTIDSSISYISNEQKPKNPRKDINRDATAEVIVQKLQIELKQLESLHDDKVQGLEAL</sequence>
<keyword evidence="2" id="KW-1185">Reference proteome</keyword>